<dbReference type="InterPro" id="IPR050902">
    <property type="entry name" value="ABC_Transporter_SBP"/>
</dbReference>
<evidence type="ECO:0000313" key="4">
    <source>
        <dbReference type="Proteomes" id="UP000031553"/>
    </source>
</evidence>
<organism evidence="3 4">
    <name type="scientific">Komagataeibacter intermedius AF2</name>
    <dbReference type="NCBI Taxonomy" id="1458464"/>
    <lineage>
        <taxon>Bacteria</taxon>
        <taxon>Pseudomonadati</taxon>
        <taxon>Pseudomonadota</taxon>
        <taxon>Alphaproteobacteria</taxon>
        <taxon>Acetobacterales</taxon>
        <taxon>Acetobacteraceae</taxon>
        <taxon>Komagataeibacter</taxon>
    </lineage>
</organism>
<sequence precursor="true">MKGMMAAIVAGFLACVPLTQALALPRVASLNLCTDQLLLMLAEPGQIVGITPLARDCWNAVLCEQAQHVPVLRPTAENVVASHPDVVLGGVYTAAVAMQAGREGGAQVIALPPARSLTDIPGQIMTVANAIGVPERGRQLATAFATRLASLSVARSSTDPTAAVYAANGFVTHAGSLPDDVLAHAGFRNYATLMGHQASSRFSMELLIAQPPDLLILDRSGKGTSLAQSMLDHPALKQAFAGAHHLDLPARLWLCGLPQTLDSVVMLRNARHNLEMSAP</sequence>
<feature type="domain" description="Fe/B12 periplasmic-binding" evidence="2">
    <location>
        <begin position="26"/>
        <end position="278"/>
    </location>
</feature>
<accession>A0A0N1N4C2</accession>
<dbReference type="PANTHER" id="PTHR30535:SF4">
    <property type="entry name" value="HEMIN-BINDING PERIPLASMIC PROTEIN HMUT"/>
    <property type="match status" value="1"/>
</dbReference>
<feature type="signal peptide" evidence="1">
    <location>
        <begin position="1"/>
        <end position="21"/>
    </location>
</feature>
<dbReference type="SUPFAM" id="SSF53807">
    <property type="entry name" value="Helical backbone' metal receptor"/>
    <property type="match status" value="1"/>
</dbReference>
<dbReference type="Gene3D" id="3.40.50.1980">
    <property type="entry name" value="Nitrogenase molybdenum iron protein domain"/>
    <property type="match status" value="2"/>
</dbReference>
<dbReference type="Pfam" id="PF01497">
    <property type="entry name" value="Peripla_BP_2"/>
    <property type="match status" value="1"/>
</dbReference>
<dbReference type="PROSITE" id="PS51257">
    <property type="entry name" value="PROKAR_LIPOPROTEIN"/>
    <property type="match status" value="1"/>
</dbReference>
<comment type="caution">
    <text evidence="3">The sequence shown here is derived from an EMBL/GenBank/DDBJ whole genome shotgun (WGS) entry which is preliminary data.</text>
</comment>
<proteinExistence type="predicted"/>
<reference evidence="3 4" key="1">
    <citation type="submission" date="2015-07" db="EMBL/GenBank/DDBJ databases">
        <title>Draft Genome Sequence of Komagataeibacter intermedius Strain AF2, Isolated from Kombucha Tea.</title>
        <authorList>
            <person name="Santos R.A."/>
            <person name="Berretta A.A."/>
            <person name="Barud H.S."/>
            <person name="Ribeiro S.J."/>
            <person name="Gonzalez-Garcia L.N."/>
            <person name="Zucchi T.D."/>
            <person name="Goldman G.H."/>
            <person name="Riano-Pachon D.M."/>
        </authorList>
    </citation>
    <scope>NUCLEOTIDE SEQUENCE [LARGE SCALE GENOMIC DNA]</scope>
    <source>
        <strain evidence="3 4">AF2</strain>
    </source>
</reference>
<dbReference type="EMBL" id="JUFX02000204">
    <property type="protein sequence ID" value="KPH86300.1"/>
    <property type="molecule type" value="Genomic_DNA"/>
</dbReference>
<gene>
    <name evidence="3" type="ORF">GLUCOINTEAF2_0202825</name>
</gene>
<feature type="chain" id="PRO_5005878512" evidence="1">
    <location>
        <begin position="22"/>
        <end position="279"/>
    </location>
</feature>
<dbReference type="Proteomes" id="UP000031553">
    <property type="component" value="Unassembled WGS sequence"/>
</dbReference>
<dbReference type="InterPro" id="IPR002491">
    <property type="entry name" value="ABC_transptr_periplasmic_BD"/>
</dbReference>
<keyword evidence="1" id="KW-0732">Signal</keyword>
<dbReference type="AlphaFoldDB" id="A0A0N1N4C2"/>
<evidence type="ECO:0000256" key="1">
    <source>
        <dbReference type="SAM" id="SignalP"/>
    </source>
</evidence>
<dbReference type="OrthoDB" id="1632039at2"/>
<dbReference type="PANTHER" id="PTHR30535">
    <property type="entry name" value="VITAMIN B12-BINDING PROTEIN"/>
    <property type="match status" value="1"/>
</dbReference>
<name>A0A0N1N4C2_9PROT</name>
<dbReference type="PROSITE" id="PS50983">
    <property type="entry name" value="FE_B12_PBP"/>
    <property type="match status" value="1"/>
</dbReference>
<protein>
    <submittedName>
        <fullName evidence="3">Ferrichrome ABC transporter substrate-binding protein</fullName>
    </submittedName>
</protein>
<evidence type="ECO:0000259" key="2">
    <source>
        <dbReference type="PROSITE" id="PS50983"/>
    </source>
</evidence>
<evidence type="ECO:0000313" key="3">
    <source>
        <dbReference type="EMBL" id="KPH86300.1"/>
    </source>
</evidence>